<dbReference type="GO" id="GO:0016020">
    <property type="term" value="C:membrane"/>
    <property type="evidence" value="ECO:0007669"/>
    <property type="project" value="UniProtKB-SubCell"/>
</dbReference>
<evidence type="ECO:0000256" key="5">
    <source>
        <dbReference type="ARBA" id="ARBA00023136"/>
    </source>
</evidence>
<dbReference type="SUPFAM" id="SSF51120">
    <property type="entry name" value="beta-Roll"/>
    <property type="match status" value="1"/>
</dbReference>
<dbReference type="InterPro" id="IPR001343">
    <property type="entry name" value="Hemolysn_Ca-bd"/>
</dbReference>
<evidence type="ECO:0000256" key="2">
    <source>
        <dbReference type="ARBA" id="ARBA00022656"/>
    </source>
</evidence>
<dbReference type="InterPro" id="IPR002035">
    <property type="entry name" value="VWF_A"/>
</dbReference>
<dbReference type="InterPro" id="IPR003995">
    <property type="entry name" value="RTX_toxin_determinant-A"/>
</dbReference>
<dbReference type="InterPro" id="IPR018511">
    <property type="entry name" value="Hemolysin-typ_Ca-bd_CS"/>
</dbReference>
<dbReference type="Pfam" id="PF19116">
    <property type="entry name" value="DUF5801"/>
    <property type="match status" value="1"/>
</dbReference>
<dbReference type="STRING" id="290315.Clim_1662"/>
<dbReference type="InterPro" id="IPR043824">
    <property type="entry name" value="DUF5801"/>
</dbReference>
<dbReference type="GO" id="GO:0005509">
    <property type="term" value="F:calcium ion binding"/>
    <property type="evidence" value="ECO:0007669"/>
    <property type="project" value="InterPro"/>
</dbReference>
<feature type="region of interest" description="Disordered" evidence="6">
    <location>
        <begin position="4634"/>
        <end position="4657"/>
    </location>
</feature>
<organism evidence="8 9">
    <name type="scientific">Chlorobium limicola (strain DSM 245 / NBRC 103803 / 6330)</name>
    <dbReference type="NCBI Taxonomy" id="290315"/>
    <lineage>
        <taxon>Bacteria</taxon>
        <taxon>Pseudomonadati</taxon>
        <taxon>Chlorobiota</taxon>
        <taxon>Chlorobiia</taxon>
        <taxon>Chlorobiales</taxon>
        <taxon>Chlorobiaceae</taxon>
        <taxon>Chlorobium/Pelodictyon group</taxon>
        <taxon>Chlorobium</taxon>
    </lineage>
</organism>
<comment type="subcellular location">
    <subcellularLocation>
        <location evidence="1">Membrane</location>
    </subcellularLocation>
</comment>
<evidence type="ECO:0000259" key="7">
    <source>
        <dbReference type="PROSITE" id="PS50234"/>
    </source>
</evidence>
<protein>
    <submittedName>
        <fullName evidence="8">von Willebrand factor type A</fullName>
    </submittedName>
</protein>
<dbReference type="EMBL" id="CP001097">
    <property type="protein sequence ID" value="ACD90704.1"/>
    <property type="molecule type" value="Genomic_DNA"/>
</dbReference>
<dbReference type="Proteomes" id="UP000008841">
    <property type="component" value="Chromosome"/>
</dbReference>
<feature type="region of interest" description="Disordered" evidence="6">
    <location>
        <begin position="201"/>
        <end position="241"/>
    </location>
</feature>
<dbReference type="Gene3D" id="3.40.50.410">
    <property type="entry name" value="von Willebrand factor, type A domain"/>
    <property type="match status" value="1"/>
</dbReference>
<evidence type="ECO:0000256" key="6">
    <source>
        <dbReference type="SAM" id="MobiDB-lite"/>
    </source>
</evidence>
<dbReference type="InterPro" id="IPR036465">
    <property type="entry name" value="vWFA_dom_sf"/>
</dbReference>
<dbReference type="PROSITE" id="PS00330">
    <property type="entry name" value="HEMOLYSIN_CALCIUM"/>
    <property type="match status" value="1"/>
</dbReference>
<keyword evidence="5" id="KW-0472">Membrane</keyword>
<dbReference type="InterPro" id="IPR011049">
    <property type="entry name" value="Serralysin-like_metalloprot_C"/>
</dbReference>
<dbReference type="HOGENOM" id="CLU_223037_0_0_10"/>
<dbReference type="KEGG" id="cli:Clim_1662"/>
<proteinExistence type="predicted"/>
<evidence type="ECO:0000313" key="8">
    <source>
        <dbReference type="EMBL" id="ACD90704.1"/>
    </source>
</evidence>
<feature type="compositionally biased region" description="Basic and acidic residues" evidence="6">
    <location>
        <begin position="95"/>
        <end position="113"/>
    </location>
</feature>
<sequence length="6006" mass="622748">MLFLYYNPQIQHMSTNNTTPIATVTSVTGKAWLRSQDGKLRSVGQGEAVYQGEVLVTENGSRVELTGSNGAHKVISGNKSILLDASQFTVNKDGSAGEEREGATDYHAGDRSDLKEGVKKGGALLDDQHHGFIRVARIDETLGKKPYTFMSVKGDYKSSLSDRNGEYDAFTDGRATHDPRIVMGSEVEYVAREEFVREYRDYGDDGKKNTQPSIGNPDNLGLDEDDLNTKLSVGNDPDKEPVEVTGSLAVQPAGEPLDTTFVNPEQLPVLTSKGSPVLYEISPDGHTLTAYTEDGRTIFTVVINNPTDLGGSQTYTFTLTDQIDHEPGAGENDVPITIPFQARDYNGDTAKGLFTVTVNDIPEQNDEAVTGTVHEDALPTGNAEGGQTVSVTGSVSGLVSLGADEPATYSLNPDTTTLENLGLTSKGELLTYEVDGDTLTANGPDGAVFTLELDATTGEYEFTLLDQLDHQGGEDDGELLPIDLSSAIIVTDADNDVLELDGGSLVINVEDDIPEQNDEAVTGTVHEDALPTGNAEGGQTVSVTGSVSGLVSLGADEPATYSLNPDTTTLENLGLTSKGELLTYEVDGDTLTANGPDGAVFTLELDATTGEYEFTLLDQLDHQGGEDDGELLPIDLSSAIIVTDADNDVLELDGGSLVINVEDDIPEQNDEAVTGTVHEDALPTGNAEGGQTVSVTGSVSGLVSLGADEPATYSLNPDTTTLENLGLTSKGELLTYEVDGDTLTANGPDGAVFTLELDATTGEYEFTLLDQLDHQGGEDDGELLPIDLSSAIIVTDADNDVLELDGGSLVINVEDDIPEQNDEAVTGTVHEDALPTGNAEGGQTVSVTGSVSGLVSLGADEPATYSLNPDTTTLENLGLTSKGELLTYEVDGDTLTANGPDGAVFTLELDATTGEYEFTLLDQLDHQGGEDDGELLPIDLSSAIIVTDADNDVLELDGGSLVINVEDDIPEQNDEAVTGTVHEDALPTGNAEGGQTVSVTGSVSGLVSLGADEPATYSLNPDTTTLENLGLTSKGELLTYEVDGDTLTANGPDGAVFTLELDATTGEYEFTLLDQLDHQGGEDDGELLPIDLSSAIIVTDADNDVLELDGGSLVINVEDDIPEQNDEAVTGTVHEDALPTGNAEGGQTVSVTGSVSGLVSLGADEPATYSLNPDTTTLENLGLTSKGELLTYEVDGDTLTANGPDGAVFTLELDATTGEYEFTLLDQLDHQGGEDDGELLPIDLSSAIIVTDADNDVLELDGGSLVINVEDDIPEQNDEAVTGTVHEDALPTGNAEGGQTVSVTGSVSGLVSLGADEPATYSLNPDTTTLENLGLTSKGELLTYEVDGDTLTANGPDGAVFTLELDATTGEYEFTLLDQLDHQGGEDDGELLPIDLSSAIIVTDADNDVLELDGGSLVINVEDDIPEQNDEAVTGTVHEDALPTGNAEGGQTVSVTGSVSGLVSLGADEPATYSLNPDTTTLENLGLTSKGELLTYEVDGDTLTANGPDGAVFTLELDATTGEYEFTLLDQLDHQGGEDDGELLPIDLSSAIIVTDADNDVLELDGGSLVINVEDDIPEQNDEAVTGTVHEDALPTGNAEGGQTVSVTGSVSGLVSLGADEPATYSLNPDTTTLENLGLTSKGELLTYEVDGDTLTANGPDGAVFTLELDATTGEYEFTLLDQLDHQGGEDDGELLPIDLSSAIIVTDADNDVLELDGGSLVINVEDDIPEQNDEAVTGTVHEDALPTGNAEGGQTVSVTGSVSGLVSLGADEPATYSLNPDTTTLENLGLTSKGELLTYEVDGDTLTANGPDGAVFTLELDATTGEYEFTLLDQLDHQGGEDDGELLPIDLSSAIIVTDADNDVLELDGGSLVINVEDDIPEQNDEAVTGTVHEDALPTGNAEGGQTVSVTGSVSGLVSLGADEPATYSLNPDTTTLENLGLTSKGELLTYEVDGDTLTANGPDGAVFTLELDATTGEYEFTLLDQLDHQGGEDDGELLPIDLSSAIIVTDADNDVLELDGGSLVINVEDDIPEQNDEAVTGTVHEDALPTGNAEGGQTVSVTGSVSGLVSLGADEPATYSLNPDTTTLENLGLTSKGELLTYEVDGDTLTANGPDGAVFTLELDATTGEYEFTLLDQLDHQGGEDDGELLPIDLSSAIIVTDADNDVLELDGGSLVINVEDDIPEQNDEAVTGTVHEDALPTGNAEGGQTVSVTGSVSGLVSLGADEPATYSLNPDTTTLENLGLTSKGELLTYEVDGDTLTANGPDGAVFTLELDATTGEYEFTLLDQLDHQGGEDDGELLPIDLSSAIIVTDADNDVLELDGGSLVINVEDDIPEQNDEAVTGTVHEDALPTGNAEGGQTVSVTGSVSGLVSLGADEPATYSLNPDTTTLENLGLTSKGELLTYEVDGDTLTANGPDGAVFTLELDATTGEYEFTLLDQLDHQGGEDDGELLPIDLSSAIIVTDADNDVLELDGGSLVINVEDDIPEQNDEAVTGTVHEDALPTGNAEGGQTVSVTGSVSGLVSLGADEPATYSLNPDTTTLENLGLTSKGELLTYEVDGDTLTANGPDGAVFTLELDATTGEYEFTLLDQLDHQGGEDDGELLPIDLSSAIIVTDADNDVLELDGGSLVINVEDDIPEQNDEAVTGTVHEDALPTGNAEGGQTVSVTGSVSGLVSLGADEPATYSLNPDTTTLENLGLTSKGELLTYEVDGDTLTANGPDGAVFTLELDATTGEYEFTLLDQLDHQGGEDDGELLPIDLSSAIIVTDADNDVLELDGGSLVINVEDDIPEQNDEAVTGTVHEDALPTGNAEGGQTVSVTGSVSGLVSLGADEPATYSLNPDTTTLENLGLTSKGELLTYEVDGDTLTANGPDGAVFTLELDATTGEYEFTLLDQLDHQGGEDDGELLPIDLSSAIIVTDADNDVLELDGGSLVINVEDDIPEQNDEAVTGTVHEDALPTGNAEGGQTVSVTGSVSGLVSLGADEPATYSLNPDTTTLENLGLTSKGELLTYEVDGDTLTANGPDGAVFTLELDATTGEYEFTLLDQLDHQGGEDDGELLPIDLSSAIIVTDADNDVLELDGGSLVINVEDDIPEQNDEAVTGTVHEDALPTGNAEGGQTVSVTGSVSGLVSLGADEPATYSLNPDTTTLENLGLTSKGELLTYEVDGDTLTANGPDGAVFTLELDATTGEYEFTLLDQLDHQGGEDDGELLPIDLSSAIIVTDADNDVLELDGGSLVINVEDDIPEQNDEAVTGTVHEDALPTGNAEGGQTVSVTGSVSGLVSLGADEPATYSLNPDTTTLENLGLTSKGELLTYEVDGDTLTANGPDGAVFTLELDATTGEYEFTLLDQLDHQGGEDDGELLPIDLSSAIIVTDADNDVLELDGGSLVINVEDDIPEQNDEAVTGTVHEDALPTGNAEGGQTVSVTGSVSGLVSLGADEPATYSLNPDTTTLENLGLTSKGELLTYEVDGDTLTANGPDGAVFTLELDATTGEYEFTLLDQLDHQGGEDDGELLPIDLSSAIIVTDADNDVLELDGGSLVINVEDDIPEQNDEAVTGTVHEDALPTGNAEGGQTVSVTGSVSGLVSLGADEPATYSLNPDTTTLENLGLTSKGELLTYEVDGDTLTANGPDGAVFTLELDATTGEYEFTLLDQLDHQGGEDDGELLPIDLSSAIIVTDADNDVLELDGGSLVINVEDDIPEQNDEAVTGTVHEDALPTGNAEGGQTVSVTGSVSGLVSLGADEPATYSLNPDTTTLENLGLTSKGELLTYEVDGDTLTANGPDGAVFTLELDATTGEYEFTLLDQLDHQGGEDDGELLPIDLSSAIIVTDADNDVLELDGGSLVINVEVDDIPEQNDEAVTGTVHEDALPTGNAEGGQTVSVTGSVSGLVSLGADEPATYSLNPDTTTLENLGLTSKGELLTYEVDGDTLTANGPDGAVFTLELDATTGEYEFTLLDQLDHQGGEDDGELLPIDLSSAIIVTDADNDVLELDGGSLVINVEDDIPEQNDEAVTGTVHEDALPTGNAEGGQTVSVTGSVSGLVSLGADEPATYSLNPDTTTLENLGLTSKGESLTYEVSGDTLTANGPDGAVFTLELDATTGEYEFTLLDQLDHQGGEDDGELLPIDLSSAIIVTDADNDVLELDGGSLVISVENDIPEQNDEAVTGTVHEDALPTGNAEGGQTVSVTGSVSGLVSLGADEPATYSLNPDTTTLENLGLTSKGESLTYQVSGDTLTASGPDGAVFTLELDATTGEYEFTLLDQLDHQGGEDDGELLPIDLSSAIIVTDADNDELELDGGSLVISVENDIPEQNDEAMTGTVHEDALPTGNAEGGQTVSVTGSVAGLVSLGADEPAVYSLNPDTTTLENLGLTSKGESLTYEVSGDTLTASGPDGAVFTLELDATTGEYEFTLLDQLDHQGGEDDGELLPIDLSSAIIVTDADNDVLELDGGSLVISVENDIPVQNDEAMTGTVHEDALSTGNAEGGQTVSVTGSVAGLVSLGADEPAVYSLNPDTTTLENLGLTSKGELLTYQVSGDTLTASGPDGAVFTLELDATTGEYEFTLLDQLDHQAPMSGDLGDLQTLEIDLSGAIIVTDADNDELELDGGSLVINVEDDIPTSDGPPQIGYVEEESIDGDGNPDDDDLSGMNGDGDGVNTVWSGSVAGMMKSGADEPMGSYSLSSNMQGLLNQNLTSNGENLIYIKSGNTITAYADVNDDELVGSGEWQVFSFSFDSSGSYTFELFGKLDHEDTVADTENYLDIDFSSLIVATDYDGDIGSLGTGQLVMRVQDDKPEESNENVRGHVDEDELQEGSTIIGNIDSDPYGTVYSNSIIGLFSMGEDEPGYYFLDDNVSGLRNDLESNGEDVSYVVIDENHDGINETLVGYVDKGTAGYDTGDREVFTLAIDQINGNYTFCVLDQLDHPTPLGGDTGDAENIEIDFTSILRASDNDGDTASLTGTGRFVIEVEDDVPVSAGSLQIDVYEDGLTVYDPGDMNNDSIEGSVGNGSGEAVSVNGFLNTLFSMGADRPGQIVFTSAIDNDSVLTTTGGTVSSKGSLVRYSVSGTTLTGYADVDTDGTFNDGDRIVFTMVITNAATGAYTFTLHDQVDHPDTSGNDAEKLSLNLAPAITALDADGDPITRTNGFTVRIEDDVPINNAATVTGTVQEDRLTGGNIDDSVNDTVTASGFVTSLVTVGADESASFSVQASGLPVITSNGFTVSYTASSSTGGALNDTITATSADGRTIFTLRVNADGSYEFTLQDQIDHIGALTGGAGDDQLISLDLSGSIIARDRDGDPLVVNSNSFIISVEDDLPVAVADDGGNVAEGGNTITGTSVLGNDQPGADQPATITGFVFTNESGVTQTGSLGSEVDTIYGRFTMNTDGSWTYTSDASVDHSSAEPLPDVITYTVQDADDDISTAALTIDVDDVAPAVSPTSNSYEVPLQNTNLLITLDVSGSMSRNLNNDSHPTGNDPTRMDIAVESIAEMLSQYDYRGDVSVKLVIFSTNGQSLTTAEWVTVEEAKIMLNSLVANGGTNYDGAIEAADDAFVNTNGMIANADNIAYFISDGLPSLPTITAGDIGIQPAEQTIWETFLENNDVTSYAVGIGRMDVAAATSALAPIAYDANAAAGQKQIDPIIVSDPNDLKLALIDTLVVNPITGTLQGSFGPDGGYVRSIRVGSSTYVYSPAAGGSISPSSGAAAHTFDTTENTLTVTTQQGGTLLVDMDSGAYTYTAPKVILVGVDDVFYFAFADNDGDVSAEATATIELVPPGGADIVEEVNSADSYGINGTGNTLTGGAVDDFLVGGSGADTINGGDGNDILNGDGGYRSDPTVNPAYVRAANYADSISGGAGNDIIIYDGLDTVNGGDGIDTLILEKNINVDFSPNKNITNIEVIDLTYGPGSDTTYISYPGFGSDMPSFQTYPGNHQLLNLNADDVVSMTDSDNTLYILGTSSDRVDLNGFSSSGTESIDVYGNGETITFNHYEVGASGTHVYVQTGVAVV</sequence>
<feature type="domain" description="VWFA" evidence="7">
    <location>
        <begin position="5452"/>
        <end position="5657"/>
    </location>
</feature>
<dbReference type="NCBIfam" id="TIGR03660">
    <property type="entry name" value="T1SS_rpt_143"/>
    <property type="match status" value="2"/>
</dbReference>
<dbReference type="Pfam" id="PF00353">
    <property type="entry name" value="HemolysinCabind"/>
    <property type="match status" value="2"/>
</dbReference>
<accession>B3EE02</accession>
<dbReference type="SUPFAM" id="SSF53300">
    <property type="entry name" value="vWA-like"/>
    <property type="match status" value="1"/>
</dbReference>
<evidence type="ECO:0000256" key="3">
    <source>
        <dbReference type="ARBA" id="ARBA00022737"/>
    </source>
</evidence>
<dbReference type="GO" id="GO:0090729">
    <property type="term" value="F:toxin activity"/>
    <property type="evidence" value="ECO:0007669"/>
    <property type="project" value="UniProtKB-KW"/>
</dbReference>
<reference evidence="8 9" key="1">
    <citation type="submission" date="2008-05" db="EMBL/GenBank/DDBJ databases">
        <title>Complete sequence of Chlorobium limicola DSM 245.</title>
        <authorList>
            <consortium name="US DOE Joint Genome Institute"/>
            <person name="Lucas S."/>
            <person name="Copeland A."/>
            <person name="Lapidus A."/>
            <person name="Glavina del Rio T."/>
            <person name="Dalin E."/>
            <person name="Tice H."/>
            <person name="Bruce D."/>
            <person name="Goodwin L."/>
            <person name="Pitluck S."/>
            <person name="Schmutz J."/>
            <person name="Larimer F."/>
            <person name="Land M."/>
            <person name="Hauser L."/>
            <person name="Kyrpides N."/>
            <person name="Ovchinnikova G."/>
            <person name="Zhao F."/>
            <person name="Li T."/>
            <person name="Liu Z."/>
            <person name="Overmann J."/>
            <person name="Bryant D.A."/>
            <person name="Richardson P."/>
        </authorList>
    </citation>
    <scope>NUCLEOTIDE SEQUENCE [LARGE SCALE GENOMIC DNA]</scope>
    <source>
        <strain evidence="9">DSM 245 / NBRC 103803 / 6330</strain>
    </source>
</reference>
<keyword evidence="2" id="KW-0800">Toxin</keyword>
<gene>
    <name evidence="8" type="ordered locus">Clim_1662</name>
</gene>
<dbReference type="InterPro" id="IPR019959">
    <property type="entry name" value="T1SS-143_rpt-cont_dom"/>
</dbReference>
<evidence type="ECO:0000313" key="9">
    <source>
        <dbReference type="Proteomes" id="UP000008841"/>
    </source>
</evidence>
<dbReference type="eggNOG" id="COG2304">
    <property type="taxonomic scope" value="Bacteria"/>
</dbReference>
<keyword evidence="4" id="KW-0843">Virulence</keyword>
<evidence type="ECO:0000256" key="1">
    <source>
        <dbReference type="ARBA" id="ARBA00004370"/>
    </source>
</evidence>
<dbReference type="PROSITE" id="PS50234">
    <property type="entry name" value="VWFA"/>
    <property type="match status" value="1"/>
</dbReference>
<name>B3EE02_CHLL2</name>
<dbReference type="NCBIfam" id="TIGR01965">
    <property type="entry name" value="VCBS_repeat"/>
    <property type="match status" value="1"/>
</dbReference>
<dbReference type="GO" id="GO:0005576">
    <property type="term" value="C:extracellular region"/>
    <property type="evidence" value="ECO:0007669"/>
    <property type="project" value="InterPro"/>
</dbReference>
<dbReference type="InterPro" id="IPR010221">
    <property type="entry name" value="VCBS_dom"/>
</dbReference>
<keyword evidence="3" id="KW-0677">Repeat</keyword>
<feature type="compositionally biased region" description="Acidic residues" evidence="6">
    <location>
        <begin position="4634"/>
        <end position="4650"/>
    </location>
</feature>
<dbReference type="SMART" id="SM00327">
    <property type="entry name" value="VWA"/>
    <property type="match status" value="1"/>
</dbReference>
<dbReference type="CDD" id="cd00198">
    <property type="entry name" value="vWFA"/>
    <property type="match status" value="1"/>
</dbReference>
<dbReference type="PRINTS" id="PR01488">
    <property type="entry name" value="RTXTOXINA"/>
</dbReference>
<evidence type="ECO:0000256" key="4">
    <source>
        <dbReference type="ARBA" id="ARBA00023026"/>
    </source>
</evidence>
<feature type="region of interest" description="Disordered" evidence="6">
    <location>
        <begin position="93"/>
        <end position="113"/>
    </location>
</feature>